<evidence type="ECO:0000256" key="1">
    <source>
        <dbReference type="SAM" id="MobiDB-lite"/>
    </source>
</evidence>
<proteinExistence type="predicted"/>
<feature type="region of interest" description="Disordered" evidence="1">
    <location>
        <begin position="1"/>
        <end position="21"/>
    </location>
</feature>
<gene>
    <name evidence="2" type="ORF">WH47_00830</name>
</gene>
<name>A0A0L7QK72_9HYME</name>
<dbReference type="AlphaFoldDB" id="A0A0L7QK72"/>
<dbReference type="Proteomes" id="UP000053825">
    <property type="component" value="Unassembled WGS sequence"/>
</dbReference>
<evidence type="ECO:0000313" key="2">
    <source>
        <dbReference type="EMBL" id="KOC59004.1"/>
    </source>
</evidence>
<keyword evidence="3" id="KW-1185">Reference proteome</keyword>
<reference evidence="2 3" key="1">
    <citation type="submission" date="2015-07" db="EMBL/GenBank/DDBJ databases">
        <title>The genome of Habropoda laboriosa.</title>
        <authorList>
            <person name="Pan H."/>
            <person name="Kapheim K."/>
        </authorList>
    </citation>
    <scope>NUCLEOTIDE SEQUENCE [LARGE SCALE GENOMIC DNA]</scope>
    <source>
        <strain evidence="2">0110345459</strain>
    </source>
</reference>
<organism evidence="2 3">
    <name type="scientific">Habropoda laboriosa</name>
    <dbReference type="NCBI Taxonomy" id="597456"/>
    <lineage>
        <taxon>Eukaryota</taxon>
        <taxon>Metazoa</taxon>
        <taxon>Ecdysozoa</taxon>
        <taxon>Arthropoda</taxon>
        <taxon>Hexapoda</taxon>
        <taxon>Insecta</taxon>
        <taxon>Pterygota</taxon>
        <taxon>Neoptera</taxon>
        <taxon>Endopterygota</taxon>
        <taxon>Hymenoptera</taxon>
        <taxon>Apocrita</taxon>
        <taxon>Aculeata</taxon>
        <taxon>Apoidea</taxon>
        <taxon>Anthophila</taxon>
        <taxon>Apidae</taxon>
        <taxon>Habropoda</taxon>
    </lineage>
</organism>
<evidence type="ECO:0000313" key="3">
    <source>
        <dbReference type="Proteomes" id="UP000053825"/>
    </source>
</evidence>
<dbReference type="EMBL" id="KQ414986">
    <property type="protein sequence ID" value="KOC59004.1"/>
    <property type="molecule type" value="Genomic_DNA"/>
</dbReference>
<protein>
    <submittedName>
        <fullName evidence="2">Uncharacterized protein</fullName>
    </submittedName>
</protein>
<sequence length="103" mass="11900">MAQHITKDQQAQKERYDRSRRDARRYTVAELVLVQLTSEPATGASRKLLPKYKGPFRIRTVLPNDRYEVEDVREGVRRFRTVVAADRIKPWITIQGSDGGDSN</sequence>
<accession>A0A0L7QK72</accession>